<dbReference type="PANTHER" id="PTHR48094">
    <property type="entry name" value="PROTEIN/NUCLEIC ACID DEGLYCASE DJ-1-RELATED"/>
    <property type="match status" value="1"/>
</dbReference>
<evidence type="ECO:0000256" key="2">
    <source>
        <dbReference type="ARBA" id="ARBA00023239"/>
    </source>
</evidence>
<accession>A0ABV6BH97</accession>
<keyword evidence="6" id="KW-1185">Reference proteome</keyword>
<keyword evidence="1" id="KW-0346">Stress response</keyword>
<evidence type="ECO:0000256" key="1">
    <source>
        <dbReference type="ARBA" id="ARBA00023016"/>
    </source>
</evidence>
<dbReference type="Proteomes" id="UP001589813">
    <property type="component" value="Unassembled WGS sequence"/>
</dbReference>
<evidence type="ECO:0000313" key="5">
    <source>
        <dbReference type="EMBL" id="MFC0050252.1"/>
    </source>
</evidence>
<dbReference type="CDD" id="cd03141">
    <property type="entry name" value="GATase1_Hsp31_like"/>
    <property type="match status" value="1"/>
</dbReference>
<organism evidence="5 6">
    <name type="scientific">Rheinheimera tilapiae</name>
    <dbReference type="NCBI Taxonomy" id="875043"/>
    <lineage>
        <taxon>Bacteria</taxon>
        <taxon>Pseudomonadati</taxon>
        <taxon>Pseudomonadota</taxon>
        <taxon>Gammaproteobacteria</taxon>
        <taxon>Chromatiales</taxon>
        <taxon>Chromatiaceae</taxon>
        <taxon>Rheinheimera</taxon>
    </lineage>
</organism>
<keyword evidence="5" id="KW-0315">Glutamine amidotransferase</keyword>
<proteinExistence type="inferred from homology"/>
<name>A0ABV6BH97_9GAMM</name>
<dbReference type="RefSeq" id="WP_377247688.1">
    <property type="nucleotide sequence ID" value="NZ_JBHLXP010000005.1"/>
</dbReference>
<gene>
    <name evidence="5" type="ORF">ACFFJP_18275</name>
</gene>
<keyword evidence="2" id="KW-0456">Lyase</keyword>
<dbReference type="Pfam" id="PF01965">
    <property type="entry name" value="DJ-1_PfpI"/>
    <property type="match status" value="1"/>
</dbReference>
<comment type="similarity">
    <text evidence="3">Belongs to the peptidase C56 family. HSP31-like subfamily.</text>
</comment>
<feature type="domain" description="DJ-1/PfpI" evidence="4">
    <location>
        <begin position="81"/>
        <end position="280"/>
    </location>
</feature>
<dbReference type="InterPro" id="IPR050325">
    <property type="entry name" value="Prot/Nucl_acid_deglycase"/>
</dbReference>
<dbReference type="PANTHER" id="PTHR48094:SF11">
    <property type="entry name" value="GLUTATHIONE-INDEPENDENT GLYOXALASE HSP31-RELATED"/>
    <property type="match status" value="1"/>
</dbReference>
<reference evidence="5 6" key="1">
    <citation type="submission" date="2024-09" db="EMBL/GenBank/DDBJ databases">
        <authorList>
            <person name="Sun Q."/>
            <person name="Mori K."/>
        </authorList>
    </citation>
    <scope>NUCLEOTIDE SEQUENCE [LARGE SCALE GENOMIC DNA]</scope>
    <source>
        <strain evidence="5 6">KCTC 23315</strain>
    </source>
</reference>
<evidence type="ECO:0000259" key="4">
    <source>
        <dbReference type="Pfam" id="PF01965"/>
    </source>
</evidence>
<evidence type="ECO:0000313" key="6">
    <source>
        <dbReference type="Proteomes" id="UP001589813"/>
    </source>
</evidence>
<sequence>MWKKILSAMALLLLAGTGAGVWLFTLFDSETDNTLLQRTTVAQVPYLQQQPAATRGKVLAVVSSTAFYPAAVVEGKVKKTGYELTELARFYWVLRANGFAVDIASPQGGDAPRVLDGDDMGEYDYAFLNDAEAMGKARATLRLTDVDPAQYQAVYFVGGKGAMYDFPDNPDIARLLQAMLDADKLVLAVCHGPAALLQTQRTTGPSWLAGKKLTSFTNAEELLLMPEAEQRFGFLLQSALQQQGAAFSAGHRYLPNLVVDGRLITGQNPWSVWALAEATVTALGVAPVPRPVSAEEQTMQLLHTLAHQGEQAATAQIPTLLQQGGLQRDLLLMMALVSALAGDWTEAWQRLQLTVTLKQQQELNN</sequence>
<protein>
    <submittedName>
        <fullName evidence="5">Type 1 glutamine amidotransferase domain-containing protein</fullName>
    </submittedName>
</protein>
<comment type="caution">
    <text evidence="5">The sequence shown here is derived from an EMBL/GenBank/DDBJ whole genome shotgun (WGS) entry which is preliminary data.</text>
</comment>
<dbReference type="SUPFAM" id="SSF52317">
    <property type="entry name" value="Class I glutamine amidotransferase-like"/>
    <property type="match status" value="1"/>
</dbReference>
<dbReference type="InterPro" id="IPR029062">
    <property type="entry name" value="Class_I_gatase-like"/>
</dbReference>
<dbReference type="InterPro" id="IPR002818">
    <property type="entry name" value="DJ-1/PfpI"/>
</dbReference>
<dbReference type="EMBL" id="JBHLXP010000005">
    <property type="protein sequence ID" value="MFC0050252.1"/>
    <property type="molecule type" value="Genomic_DNA"/>
</dbReference>
<evidence type="ECO:0000256" key="3">
    <source>
        <dbReference type="ARBA" id="ARBA00038493"/>
    </source>
</evidence>
<dbReference type="Gene3D" id="3.40.50.880">
    <property type="match status" value="1"/>
</dbReference>